<evidence type="ECO:0000313" key="2">
    <source>
        <dbReference type="EMBL" id="TFY76959.1"/>
    </source>
</evidence>
<dbReference type="CDD" id="cd11296">
    <property type="entry name" value="O-FucT_like"/>
    <property type="match status" value="1"/>
</dbReference>
<keyword evidence="3" id="KW-1185">Reference proteome</keyword>
<gene>
    <name evidence="2" type="ORF">EWM64_g7055</name>
</gene>
<dbReference type="AlphaFoldDB" id="A0A4Y9ZTX6"/>
<feature type="transmembrane region" description="Helical" evidence="1">
    <location>
        <begin position="32"/>
        <end position="54"/>
    </location>
</feature>
<evidence type="ECO:0000256" key="1">
    <source>
        <dbReference type="SAM" id="Phobius"/>
    </source>
</evidence>
<keyword evidence="1" id="KW-0472">Membrane</keyword>
<accession>A0A4Y9ZTX6</accession>
<dbReference type="Proteomes" id="UP000298061">
    <property type="component" value="Unassembled WGS sequence"/>
</dbReference>
<dbReference type="Gene3D" id="3.40.50.11350">
    <property type="match status" value="1"/>
</dbReference>
<sequence length="648" mass="72584">MSPLLPPYSAHSPSPRRRRTCQILPGTRIANIGLFFATAALSGILFHILVFGAFSGAGAIAAPKEWQFKLPSVFQPSPAHNLPSELLTTELPEATHTAATHTTPDPPTTPSPSATIVTSEELSLEELRDLAKGTNGFFVRDFSLGLGWNNVRYIIEAALIQAKLLNRVLVLPSFVYARACEYNIDVCADYAVMVNRGHAIGWNEWESLPMEEQMGWRIPMSVMLDMPLLRQTHPAILVSDYLRLHGLSDGLEFSNGAWQRDSYHTNPSVFETNASHTPSLYVIHNDWYDPTGTNRVDFIPEDMRERGDWIIGDEDESTGRRGRWQESVPTTRVHDVLVEAMEKDKFVLDFEQVRGILETNGVHETWDISTDEELEELLRDNGWEVLYTFRGALGMDYTKTVVEPVRQVVPRGTIRGFKEEYGDVDADVVLLEGETHLNRKPGALRFTTTEAREIFADFALHHLHAFPKVFELADKLAQRMSDLTEGRLWMGAHMRRGDFVKLGWAMESSAEAHIARVKKHLAAGRKTLIGLSELQTYDIPGAVADPTQLSRRPPLPDDPFYVATDERNPEALDTIAKGGAVFLNDLLTIEDRQEFGWPLLLTDVRALVEQAVLARSAYFYAHAMSSVAGGIMNMRAVRGADPRTIQLD</sequence>
<dbReference type="EMBL" id="SFCI01001040">
    <property type="protein sequence ID" value="TFY76959.1"/>
    <property type="molecule type" value="Genomic_DNA"/>
</dbReference>
<name>A0A4Y9ZTX6_9AGAM</name>
<reference evidence="2 3" key="1">
    <citation type="submission" date="2019-02" db="EMBL/GenBank/DDBJ databases">
        <title>Genome sequencing of the rare red list fungi Hericium alpestre (H. flagellum).</title>
        <authorList>
            <person name="Buettner E."/>
            <person name="Kellner H."/>
        </authorList>
    </citation>
    <scope>NUCLEOTIDE SEQUENCE [LARGE SCALE GENOMIC DNA]</scope>
    <source>
        <strain evidence="2 3">DSM 108284</strain>
    </source>
</reference>
<keyword evidence="1" id="KW-1133">Transmembrane helix</keyword>
<protein>
    <recommendedName>
        <fullName evidence="4">O-fucosyltransferase family protein</fullName>
    </recommendedName>
</protein>
<keyword evidence="1" id="KW-0812">Transmembrane</keyword>
<evidence type="ECO:0000313" key="3">
    <source>
        <dbReference type="Proteomes" id="UP000298061"/>
    </source>
</evidence>
<comment type="caution">
    <text evidence="2">The sequence shown here is derived from an EMBL/GenBank/DDBJ whole genome shotgun (WGS) entry which is preliminary data.</text>
</comment>
<evidence type="ECO:0008006" key="4">
    <source>
        <dbReference type="Google" id="ProtNLM"/>
    </source>
</evidence>
<dbReference type="STRING" id="135208.A0A4Y9ZTX6"/>
<proteinExistence type="predicted"/>
<organism evidence="2 3">
    <name type="scientific">Hericium alpestre</name>
    <dbReference type="NCBI Taxonomy" id="135208"/>
    <lineage>
        <taxon>Eukaryota</taxon>
        <taxon>Fungi</taxon>
        <taxon>Dikarya</taxon>
        <taxon>Basidiomycota</taxon>
        <taxon>Agaricomycotina</taxon>
        <taxon>Agaricomycetes</taxon>
        <taxon>Russulales</taxon>
        <taxon>Hericiaceae</taxon>
        <taxon>Hericium</taxon>
    </lineage>
</organism>
<dbReference type="OrthoDB" id="3345970at2759"/>